<dbReference type="Proteomes" id="UP000005408">
    <property type="component" value="Unassembled WGS sequence"/>
</dbReference>
<evidence type="ECO:0000313" key="3">
    <source>
        <dbReference type="EnsemblMetazoa" id="G20210.4:cds"/>
    </source>
</evidence>
<organism evidence="3 4">
    <name type="scientific">Magallana gigas</name>
    <name type="common">Pacific oyster</name>
    <name type="synonym">Crassostrea gigas</name>
    <dbReference type="NCBI Taxonomy" id="29159"/>
    <lineage>
        <taxon>Eukaryota</taxon>
        <taxon>Metazoa</taxon>
        <taxon>Spiralia</taxon>
        <taxon>Lophotrochozoa</taxon>
        <taxon>Mollusca</taxon>
        <taxon>Bivalvia</taxon>
        <taxon>Autobranchia</taxon>
        <taxon>Pteriomorphia</taxon>
        <taxon>Ostreida</taxon>
        <taxon>Ostreoidea</taxon>
        <taxon>Ostreidae</taxon>
        <taxon>Magallana</taxon>
    </lineage>
</organism>
<evidence type="ECO:0000313" key="4">
    <source>
        <dbReference type="Proteomes" id="UP000005408"/>
    </source>
</evidence>
<evidence type="ECO:0000256" key="1">
    <source>
        <dbReference type="SAM" id="Phobius"/>
    </source>
</evidence>
<feature type="transmembrane region" description="Helical" evidence="1">
    <location>
        <begin position="12"/>
        <end position="31"/>
    </location>
</feature>
<keyword evidence="1" id="KW-1133">Transmembrane helix</keyword>
<dbReference type="AlphaFoldDB" id="A0A8W8JMF3"/>
<dbReference type="Pfam" id="PF09992">
    <property type="entry name" value="NAGPA"/>
    <property type="match status" value="1"/>
</dbReference>
<dbReference type="OrthoDB" id="192253at2759"/>
<feature type="domain" description="EGF-like" evidence="2">
    <location>
        <begin position="471"/>
        <end position="482"/>
    </location>
</feature>
<dbReference type="InterPro" id="IPR002049">
    <property type="entry name" value="LE_dom"/>
</dbReference>
<dbReference type="EnsemblMetazoa" id="G20210.4">
    <property type="protein sequence ID" value="G20210.4:cds"/>
    <property type="gene ID" value="G20210"/>
</dbReference>
<feature type="domain" description="EGF-like" evidence="2">
    <location>
        <begin position="428"/>
        <end position="439"/>
    </location>
</feature>
<dbReference type="CDD" id="cd00055">
    <property type="entry name" value="EGF_Lam"/>
    <property type="match status" value="1"/>
</dbReference>
<dbReference type="OMA" id="ECVMGEC"/>
<dbReference type="PROSITE" id="PS00022">
    <property type="entry name" value="EGF_1"/>
    <property type="match status" value="2"/>
</dbReference>
<dbReference type="GO" id="GO:0033299">
    <property type="term" value="P:secretion of lysosomal enzymes"/>
    <property type="evidence" value="ECO:0007669"/>
    <property type="project" value="TreeGrafter"/>
</dbReference>
<dbReference type="Gene3D" id="2.10.25.10">
    <property type="entry name" value="Laminin"/>
    <property type="match status" value="1"/>
</dbReference>
<dbReference type="Pfam" id="PF23106">
    <property type="entry name" value="EGF_Teneurin"/>
    <property type="match status" value="1"/>
</dbReference>
<keyword evidence="1" id="KW-0472">Membrane</keyword>
<protein>
    <recommendedName>
        <fullName evidence="2">EGF-like domain-containing protein</fullName>
    </recommendedName>
</protein>
<dbReference type="PANTHER" id="PTHR40446:SF2">
    <property type="entry name" value="N-ACETYLGLUCOSAMINE-1-PHOSPHODIESTER ALPHA-N-ACETYLGLUCOSAMINIDASE"/>
    <property type="match status" value="1"/>
</dbReference>
<sequence length="631" mass="69267">MNGDSSRKLRYILICNFFLNISIFAICTLQQRDQYSEASSLGGTKIFDNELASAVTHENVKDIDSVEEDQGIKLDILQPYKGHHGPKHRTHRQVRECQDVRYGNVTHSKLLSYGFRGNISLPIADTRHIIHVIQENYYLRRDVLMHLSVINNPFLTVSVLEPETDNGCEKDLRATVLESAKQEQCIVAINAGFFNTTSGACKGNLVSNGRIVHDTGGIQNAHFGITKDGYLFIGYLSEIDLVTQDFQQLVGGVLWLIRDGKSYLEESIKIECSDTEETGTLEYFASVMSARTVVGHDREGRVIFMQADGKTGENGLSLKEFVEVMLQYGIVNAVNLDGGGSATYTVNGTLVNYPSDQCVDDKRFNCARNVSTILCAHLPRCPEVNCSGHGQCVLGQCQCQGHWTGSRCDQLICSNNCSGQGTCTPEGCSCNAGRHGDDCSSSCPQGFYGAGCSHPCSCLSGADCDPVRGACLCPPGRTGTLCQNACPYGYYGDSCKEQCFCDDGCPCHPVTGSCNFSQLHSDILQASVCYSQKKIKAEHLVPDQSSVYRSCLLALVVISVLAGLSILMNIVLAYKVYTKKKHKSPRRKKAVLTNSKQLYKFPVSDTDEDLSSFSDYPMEQTSFIKKPKGYS</sequence>
<dbReference type="InterPro" id="IPR018711">
    <property type="entry name" value="NAGPA"/>
</dbReference>
<dbReference type="InterPro" id="IPR000742">
    <property type="entry name" value="EGF"/>
</dbReference>
<name>A0A8W8JMF3_MAGGI</name>
<proteinExistence type="predicted"/>
<evidence type="ECO:0000259" key="2">
    <source>
        <dbReference type="PROSITE" id="PS00022"/>
    </source>
</evidence>
<keyword evidence="1" id="KW-0812">Transmembrane</keyword>
<keyword evidence="4" id="KW-1185">Reference proteome</keyword>
<dbReference type="PANTHER" id="PTHR40446">
    <property type="entry name" value="N-ACETYLGLUCOSAMINE-1-PHOSPHODIESTER ALPHA-N-ACETYLGLUCOSAMINIDASE"/>
    <property type="match status" value="1"/>
</dbReference>
<dbReference type="Gene3D" id="2.170.300.10">
    <property type="entry name" value="Tie2 ligand-binding domain superfamily"/>
    <property type="match status" value="1"/>
</dbReference>
<reference evidence="3" key="1">
    <citation type="submission" date="2022-08" db="UniProtKB">
        <authorList>
            <consortium name="EnsemblMetazoa"/>
        </authorList>
    </citation>
    <scope>IDENTIFICATION</scope>
    <source>
        <strain evidence="3">05x7-T-G4-1.051#20</strain>
    </source>
</reference>
<feature type="transmembrane region" description="Helical" evidence="1">
    <location>
        <begin position="552"/>
        <end position="577"/>
    </location>
</feature>
<accession>A0A8W8JMF3</accession>